<dbReference type="InterPro" id="IPR004183">
    <property type="entry name" value="Xdiol_dOase_suB"/>
</dbReference>
<dbReference type="InterPro" id="IPR014436">
    <property type="entry name" value="Extradiol_dOase_DODA"/>
</dbReference>
<dbReference type="PIRSF" id="PIRSF006157">
    <property type="entry name" value="Doxgns_DODA"/>
    <property type="match status" value="1"/>
</dbReference>
<sequence>MGAYDAFLPRAMERSRAARRWEPSDGPLPTLFLSHGAPPLLDSPQWLKALLEWSLTIPKPRGIVIVSAHWENAPVAIGATDPQVPLYYDFGGFHRRYYEAEYWTPDSLPLAHEVAPILAGPVGSIHQYADRRLDHGAFIPLMAMYPLADVPVLQVSMPDLSPEANLKLGEELRPLREQGYLVIGSGFATHDMSTFQRDPSTWNELPGYNRDFDEWLAGTLAAGAVDELVDFRAKGPGNLGAHRTSDHYVPLLVAIGASTDPASGRTAFTGVNLGNSIRSIEFR</sequence>
<organism evidence="7 8">
    <name type="scientific">Agromyces bauzanensis</name>
    <dbReference type="NCBI Taxonomy" id="1308924"/>
    <lineage>
        <taxon>Bacteria</taxon>
        <taxon>Bacillati</taxon>
        <taxon>Actinomycetota</taxon>
        <taxon>Actinomycetes</taxon>
        <taxon>Micrococcales</taxon>
        <taxon>Microbacteriaceae</taxon>
        <taxon>Agromyces</taxon>
    </lineage>
</organism>
<gene>
    <name evidence="7" type="ORF">GCM10011372_24250</name>
</gene>
<name>A0A917PMV0_9MICO</name>
<dbReference type="EMBL" id="BMMD01000013">
    <property type="protein sequence ID" value="GGJ85078.1"/>
    <property type="molecule type" value="Genomic_DNA"/>
</dbReference>
<evidence type="ECO:0000313" key="7">
    <source>
        <dbReference type="EMBL" id="GGJ85078.1"/>
    </source>
</evidence>
<keyword evidence="3" id="KW-0479">Metal-binding</keyword>
<feature type="domain" description="Extradiol ring-cleavage dioxygenase class III enzyme subunit B" evidence="6">
    <location>
        <begin position="50"/>
        <end position="260"/>
    </location>
</feature>
<proteinExistence type="inferred from homology"/>
<keyword evidence="4" id="KW-0862">Zinc</keyword>
<dbReference type="AlphaFoldDB" id="A0A917PMV0"/>
<evidence type="ECO:0000256" key="2">
    <source>
        <dbReference type="ARBA" id="ARBA00007581"/>
    </source>
</evidence>
<evidence type="ECO:0000313" key="8">
    <source>
        <dbReference type="Proteomes" id="UP000636956"/>
    </source>
</evidence>
<evidence type="ECO:0000259" key="6">
    <source>
        <dbReference type="Pfam" id="PF02900"/>
    </source>
</evidence>
<dbReference type="CDD" id="cd07363">
    <property type="entry name" value="45_DOPA_Dioxygenase"/>
    <property type="match status" value="1"/>
</dbReference>
<dbReference type="GO" id="GO:0008198">
    <property type="term" value="F:ferrous iron binding"/>
    <property type="evidence" value="ECO:0007669"/>
    <property type="project" value="InterPro"/>
</dbReference>
<reference evidence="7" key="2">
    <citation type="submission" date="2020-09" db="EMBL/GenBank/DDBJ databases">
        <authorList>
            <person name="Sun Q."/>
            <person name="Zhou Y."/>
        </authorList>
    </citation>
    <scope>NUCLEOTIDE SEQUENCE</scope>
    <source>
        <strain evidence="7">CGMCC 1.8984</strain>
    </source>
</reference>
<dbReference type="GO" id="GO:0008270">
    <property type="term" value="F:zinc ion binding"/>
    <property type="evidence" value="ECO:0007669"/>
    <property type="project" value="InterPro"/>
</dbReference>
<dbReference type="RefSeq" id="WP_188743688.1">
    <property type="nucleotide sequence ID" value="NZ_BAABFW010000023.1"/>
</dbReference>
<evidence type="ECO:0000256" key="5">
    <source>
        <dbReference type="ARBA" id="ARBA00023002"/>
    </source>
</evidence>
<protein>
    <submittedName>
        <fullName evidence="7">Dioxygenase</fullName>
    </submittedName>
</protein>
<keyword evidence="8" id="KW-1185">Reference proteome</keyword>
<evidence type="ECO:0000256" key="4">
    <source>
        <dbReference type="ARBA" id="ARBA00022833"/>
    </source>
</evidence>
<comment type="similarity">
    <text evidence="2">Belongs to the DODA-type extradiol aromatic ring-opening dioxygenase family.</text>
</comment>
<reference evidence="7" key="1">
    <citation type="journal article" date="2014" name="Int. J. Syst. Evol. Microbiol.">
        <title>Complete genome sequence of Corynebacterium casei LMG S-19264T (=DSM 44701T), isolated from a smear-ripened cheese.</title>
        <authorList>
            <consortium name="US DOE Joint Genome Institute (JGI-PGF)"/>
            <person name="Walter F."/>
            <person name="Albersmeier A."/>
            <person name="Kalinowski J."/>
            <person name="Ruckert C."/>
        </authorList>
    </citation>
    <scope>NUCLEOTIDE SEQUENCE</scope>
    <source>
        <strain evidence="7">CGMCC 1.8984</strain>
    </source>
</reference>
<dbReference type="Proteomes" id="UP000636956">
    <property type="component" value="Unassembled WGS sequence"/>
</dbReference>
<dbReference type="Pfam" id="PF02900">
    <property type="entry name" value="LigB"/>
    <property type="match status" value="1"/>
</dbReference>
<keyword evidence="7" id="KW-0223">Dioxygenase</keyword>
<comment type="caution">
    <text evidence="7">The sequence shown here is derived from an EMBL/GenBank/DDBJ whole genome shotgun (WGS) entry which is preliminary data.</text>
</comment>
<dbReference type="PANTHER" id="PTHR30096:SF0">
    <property type="entry name" value="4,5-DOPA DIOXYGENASE EXTRADIOL-LIKE PROTEIN"/>
    <property type="match status" value="1"/>
</dbReference>
<evidence type="ECO:0000256" key="3">
    <source>
        <dbReference type="ARBA" id="ARBA00022723"/>
    </source>
</evidence>
<dbReference type="Gene3D" id="3.40.830.10">
    <property type="entry name" value="LigB-like"/>
    <property type="match status" value="1"/>
</dbReference>
<dbReference type="PANTHER" id="PTHR30096">
    <property type="entry name" value="4,5-DOPA DIOXYGENASE EXTRADIOL-LIKE PROTEIN"/>
    <property type="match status" value="1"/>
</dbReference>
<keyword evidence="5" id="KW-0560">Oxidoreductase</keyword>
<evidence type="ECO:0000256" key="1">
    <source>
        <dbReference type="ARBA" id="ARBA00001947"/>
    </source>
</evidence>
<accession>A0A917PMV0</accession>
<dbReference type="GO" id="GO:0016702">
    <property type="term" value="F:oxidoreductase activity, acting on single donors with incorporation of molecular oxygen, incorporation of two atoms of oxygen"/>
    <property type="evidence" value="ECO:0007669"/>
    <property type="project" value="UniProtKB-ARBA"/>
</dbReference>
<dbReference type="SUPFAM" id="SSF53213">
    <property type="entry name" value="LigB-like"/>
    <property type="match status" value="1"/>
</dbReference>
<comment type="cofactor">
    <cofactor evidence="1">
        <name>Zn(2+)</name>
        <dbReference type="ChEBI" id="CHEBI:29105"/>
    </cofactor>
</comment>